<dbReference type="InterPro" id="IPR011042">
    <property type="entry name" value="6-blade_b-propeller_TolB-like"/>
</dbReference>
<dbReference type="Gene3D" id="2.120.10.30">
    <property type="entry name" value="TolB, C-terminal domain"/>
    <property type="match status" value="1"/>
</dbReference>
<proteinExistence type="predicted"/>
<evidence type="ECO:0000313" key="3">
    <source>
        <dbReference type="Proteomes" id="UP001207337"/>
    </source>
</evidence>
<keyword evidence="1" id="KW-0732">Signal</keyword>
<organism evidence="2 3">
    <name type="scientific">Fodinibius salicampi</name>
    <dbReference type="NCBI Taxonomy" id="1920655"/>
    <lineage>
        <taxon>Bacteria</taxon>
        <taxon>Pseudomonadati</taxon>
        <taxon>Balneolota</taxon>
        <taxon>Balneolia</taxon>
        <taxon>Balneolales</taxon>
        <taxon>Balneolaceae</taxon>
        <taxon>Fodinibius</taxon>
    </lineage>
</organism>
<reference evidence="2 3" key="1">
    <citation type="submission" date="2021-11" db="EMBL/GenBank/DDBJ databases">
        <title>Aliifidinibius sp. nov., a new bacterium isolated from saline soil.</title>
        <authorList>
            <person name="Galisteo C."/>
            <person name="De La Haba R."/>
            <person name="Sanchez-Porro C."/>
            <person name="Ventosa A."/>
        </authorList>
    </citation>
    <scope>NUCLEOTIDE SEQUENCE [LARGE SCALE GENOMIC DNA]</scope>
    <source>
        <strain evidence="2 3">KACC 190600</strain>
    </source>
</reference>
<dbReference type="Proteomes" id="UP001207337">
    <property type="component" value="Unassembled WGS sequence"/>
</dbReference>
<protein>
    <submittedName>
        <fullName evidence="2">6-bladed beta-propeller</fullName>
    </submittedName>
</protein>
<gene>
    <name evidence="2" type="ORF">LQ318_04870</name>
</gene>
<dbReference type="RefSeq" id="WP_265788023.1">
    <property type="nucleotide sequence ID" value="NZ_BAABRS010000001.1"/>
</dbReference>
<name>A0ABT3PWK4_9BACT</name>
<evidence type="ECO:0000256" key="1">
    <source>
        <dbReference type="SAM" id="SignalP"/>
    </source>
</evidence>
<comment type="caution">
    <text evidence="2">The sequence shown here is derived from an EMBL/GenBank/DDBJ whole genome shotgun (WGS) entry which is preliminary data.</text>
</comment>
<accession>A0ABT3PWK4</accession>
<feature type="signal peptide" evidence="1">
    <location>
        <begin position="1"/>
        <end position="27"/>
    </location>
</feature>
<keyword evidence="3" id="KW-1185">Reference proteome</keyword>
<dbReference type="SUPFAM" id="SSF63829">
    <property type="entry name" value="Calcium-dependent phosphotriesterase"/>
    <property type="match status" value="1"/>
</dbReference>
<dbReference type="EMBL" id="JAJNDC010000001">
    <property type="protein sequence ID" value="MCW9712234.1"/>
    <property type="molecule type" value="Genomic_DNA"/>
</dbReference>
<sequence>MQKNKITPLLYKSFLLLYVCFSCLAWGCTEKEQGQVQSAEPDSLSLHFEQELLIGDDGGISQEPVLASPSEIRTDREGNIYIADTKLSAVQVFDADGNFLRSIGGAGGGPGEFGAINAIEINNKQALMTIDASNKRITHFSKTGEVLSNYNSAEGSVIWPQYFRQMDKGNFLILQKKREIPGIEDPEDLHIQSTMLHLYDSTFTHLASFGHIDSLMDSPSDFTKIYTSTTNAGNFWSSEEGAVWYAPPIYAGRLYKFRKEENGWTLAQTLRGQLLPEKPLELDSDMQGTMAIVIYTDEGMESGSAYMKSVSLGIFEMKDGGLIHLSSQLQDGQRKTIAEVFDDEGTLKGVGQLEKFTFEKTVQEPLIADIWKDKADRFYIIDERGTPAVRIGRIAGL</sequence>
<evidence type="ECO:0000313" key="2">
    <source>
        <dbReference type="EMBL" id="MCW9712234.1"/>
    </source>
</evidence>
<feature type="chain" id="PRO_5046389291" evidence="1">
    <location>
        <begin position="28"/>
        <end position="397"/>
    </location>
</feature>
<dbReference type="Pfam" id="PF17170">
    <property type="entry name" value="DUF5128"/>
    <property type="match status" value="1"/>
</dbReference>